<gene>
    <name evidence="2" type="ORF">PU560_03645</name>
</gene>
<dbReference type="PROSITE" id="PS51447">
    <property type="entry name" value="FDX_ACB"/>
    <property type="match status" value="1"/>
</dbReference>
<accession>A0ABT5TU28</accession>
<dbReference type="GO" id="GO:0016874">
    <property type="term" value="F:ligase activity"/>
    <property type="evidence" value="ECO:0007669"/>
    <property type="project" value="UniProtKB-KW"/>
</dbReference>
<comment type="caution">
    <text evidence="2">The sequence shown here is derived from an EMBL/GenBank/DDBJ whole genome shotgun (WGS) entry which is preliminary data.</text>
</comment>
<organism evidence="2 3">
    <name type="scientific">Georgenia halotolerans</name>
    <dbReference type="NCBI Taxonomy" id="3028317"/>
    <lineage>
        <taxon>Bacteria</taxon>
        <taxon>Bacillati</taxon>
        <taxon>Actinomycetota</taxon>
        <taxon>Actinomycetes</taxon>
        <taxon>Micrococcales</taxon>
        <taxon>Bogoriellaceae</taxon>
        <taxon>Georgenia</taxon>
    </lineage>
</organism>
<evidence type="ECO:0000259" key="1">
    <source>
        <dbReference type="PROSITE" id="PS51447"/>
    </source>
</evidence>
<dbReference type="SUPFAM" id="SSF54991">
    <property type="entry name" value="Anticodon-binding domain of PheRS"/>
    <property type="match status" value="1"/>
</dbReference>
<name>A0ABT5TU28_9MICO</name>
<feature type="domain" description="FDX-ACB" evidence="1">
    <location>
        <begin position="38"/>
        <end position="131"/>
    </location>
</feature>
<dbReference type="Gene3D" id="3.30.70.380">
    <property type="entry name" value="Ferrodoxin-fold anticodon-binding domain"/>
    <property type="match status" value="1"/>
</dbReference>
<dbReference type="EMBL" id="JARACI010000551">
    <property type="protein sequence ID" value="MDD9205560.1"/>
    <property type="molecule type" value="Genomic_DNA"/>
</dbReference>
<dbReference type="Proteomes" id="UP001165561">
    <property type="component" value="Unassembled WGS sequence"/>
</dbReference>
<evidence type="ECO:0000313" key="3">
    <source>
        <dbReference type="Proteomes" id="UP001165561"/>
    </source>
</evidence>
<keyword evidence="2" id="KW-0436">Ligase</keyword>
<protein>
    <submittedName>
        <fullName evidence="2">Phenylalanine--tRNA ligase subunit beta</fullName>
    </submittedName>
</protein>
<dbReference type="SMART" id="SM00896">
    <property type="entry name" value="FDX-ACB"/>
    <property type="match status" value="1"/>
</dbReference>
<reference evidence="2" key="1">
    <citation type="submission" date="2023-02" db="EMBL/GenBank/DDBJ databases">
        <title>Georgenia sp.10Sc9-8, isolated from a soil sample collected from the Taklamakan desert.</title>
        <authorList>
            <person name="Liu S."/>
        </authorList>
    </citation>
    <scope>NUCLEOTIDE SEQUENCE</scope>
    <source>
        <strain evidence="2">10Sc9-8</strain>
    </source>
</reference>
<dbReference type="Pfam" id="PF03147">
    <property type="entry name" value="FDX-ACB"/>
    <property type="match status" value="1"/>
</dbReference>
<evidence type="ECO:0000313" key="2">
    <source>
        <dbReference type="EMBL" id="MDD9205560.1"/>
    </source>
</evidence>
<dbReference type="InterPro" id="IPR036690">
    <property type="entry name" value="Fdx_antiC-bd_sf"/>
</dbReference>
<proteinExistence type="predicted"/>
<sequence>PTACAALELPARTVALELDLDAVLAASPAEPVQVAPVSTYPLAKEDVALVVDRSVPAAEVLAAVREGAGELAEDVRLFDVYTGEQLGPDRKSLAFALRLRAPDRTLTAEESAQVRTRIVEVAHDRFGAELRG</sequence>
<dbReference type="InterPro" id="IPR005121">
    <property type="entry name" value="Fdx_antiC-bd"/>
</dbReference>
<keyword evidence="3" id="KW-1185">Reference proteome</keyword>
<feature type="non-terminal residue" evidence="2">
    <location>
        <position position="1"/>
    </location>
</feature>